<dbReference type="RefSeq" id="WP_058438834.1">
    <property type="nucleotide sequence ID" value="NZ_KQ758903.1"/>
</dbReference>
<feature type="domain" description="EamA" evidence="3">
    <location>
        <begin position="5"/>
        <end position="138"/>
    </location>
</feature>
<evidence type="ECO:0000256" key="1">
    <source>
        <dbReference type="ARBA" id="ARBA00007362"/>
    </source>
</evidence>
<dbReference type="EMBL" id="LFDV01000002">
    <property type="protein sequence ID" value="KTB47913.1"/>
    <property type="molecule type" value="Genomic_DNA"/>
</dbReference>
<feature type="transmembrane region" description="Helical" evidence="2">
    <location>
        <begin position="221"/>
        <end position="244"/>
    </location>
</feature>
<dbReference type="Pfam" id="PF00892">
    <property type="entry name" value="EamA"/>
    <property type="match status" value="2"/>
</dbReference>
<gene>
    <name evidence="4" type="ORF">DEALK_07580</name>
</gene>
<evidence type="ECO:0000313" key="5">
    <source>
        <dbReference type="Proteomes" id="UP000053947"/>
    </source>
</evidence>
<evidence type="ECO:0000259" key="3">
    <source>
        <dbReference type="Pfam" id="PF00892"/>
    </source>
</evidence>
<feature type="domain" description="EamA" evidence="3">
    <location>
        <begin position="152"/>
        <end position="272"/>
    </location>
</feature>
<feature type="transmembrane region" description="Helical" evidence="2">
    <location>
        <begin position="256"/>
        <end position="275"/>
    </location>
</feature>
<keyword evidence="5" id="KW-1185">Reference proteome</keyword>
<feature type="transmembrane region" description="Helical" evidence="2">
    <location>
        <begin position="6"/>
        <end position="24"/>
    </location>
</feature>
<comment type="caution">
    <text evidence="4">The sequence shown here is derived from an EMBL/GenBank/DDBJ whole genome shotgun (WGS) entry which is preliminary data.</text>
</comment>
<dbReference type="GO" id="GO:0016020">
    <property type="term" value="C:membrane"/>
    <property type="evidence" value="ECO:0007669"/>
    <property type="project" value="InterPro"/>
</dbReference>
<feature type="transmembrane region" description="Helical" evidence="2">
    <location>
        <begin position="36"/>
        <end position="55"/>
    </location>
</feature>
<feature type="transmembrane region" description="Helical" evidence="2">
    <location>
        <begin position="180"/>
        <end position="200"/>
    </location>
</feature>
<dbReference type="InterPro" id="IPR037185">
    <property type="entry name" value="EmrE-like"/>
</dbReference>
<dbReference type="PANTHER" id="PTHR22911">
    <property type="entry name" value="ACYL-MALONYL CONDENSING ENZYME-RELATED"/>
    <property type="match status" value="1"/>
</dbReference>
<dbReference type="InterPro" id="IPR000620">
    <property type="entry name" value="EamA_dom"/>
</dbReference>
<dbReference type="Gene3D" id="1.10.3730.20">
    <property type="match status" value="1"/>
</dbReference>
<organism evidence="4 5">
    <name type="scientific">Dehalogenimonas alkenigignens</name>
    <dbReference type="NCBI Taxonomy" id="1217799"/>
    <lineage>
        <taxon>Bacteria</taxon>
        <taxon>Bacillati</taxon>
        <taxon>Chloroflexota</taxon>
        <taxon>Dehalococcoidia</taxon>
        <taxon>Dehalococcoidales</taxon>
        <taxon>Dehalococcoidaceae</taxon>
        <taxon>Dehalogenimonas</taxon>
    </lineage>
</organism>
<reference evidence="4 5" key="1">
    <citation type="submission" date="2015-06" db="EMBL/GenBank/DDBJ databases">
        <title>Genome sequence of the organohalide-respiring Dehalogenimonas alkenigignens type strain (IP3-3T).</title>
        <authorList>
            <person name="Key T.A."/>
            <person name="Richmond D.P."/>
            <person name="Bowman K.S."/>
            <person name="Cho Y.-J."/>
            <person name="Chun J."/>
            <person name="da Costa M.S."/>
            <person name="Rainey F.A."/>
            <person name="Moe W.M."/>
        </authorList>
    </citation>
    <scope>NUCLEOTIDE SEQUENCE [LARGE SCALE GENOMIC DNA]</scope>
    <source>
        <strain evidence="4 5">IP3-3</strain>
    </source>
</reference>
<dbReference type="Proteomes" id="UP000053947">
    <property type="component" value="Unassembled WGS sequence"/>
</dbReference>
<accession>A0A0W0GH97</accession>
<feature type="transmembrane region" description="Helical" evidence="2">
    <location>
        <begin position="121"/>
        <end position="141"/>
    </location>
</feature>
<dbReference type="AlphaFoldDB" id="A0A0W0GH97"/>
<dbReference type="OrthoDB" id="154425at2"/>
<dbReference type="SUPFAM" id="SSF103481">
    <property type="entry name" value="Multidrug resistance efflux transporter EmrE"/>
    <property type="match status" value="1"/>
</dbReference>
<protein>
    <submittedName>
        <fullName evidence="4">Putative membrane protein</fullName>
    </submittedName>
</protein>
<feature type="transmembrane region" description="Helical" evidence="2">
    <location>
        <begin position="97"/>
        <end position="115"/>
    </location>
</feature>
<feature type="transmembrane region" description="Helical" evidence="2">
    <location>
        <begin position="153"/>
        <end position="174"/>
    </location>
</feature>
<keyword evidence="2" id="KW-1133">Transmembrane helix</keyword>
<evidence type="ECO:0000313" key="4">
    <source>
        <dbReference type="EMBL" id="KTB47913.1"/>
    </source>
</evidence>
<dbReference type="PANTHER" id="PTHR22911:SF137">
    <property type="entry name" value="SOLUTE CARRIER FAMILY 35 MEMBER G2-RELATED"/>
    <property type="match status" value="1"/>
</dbReference>
<keyword evidence="2" id="KW-0472">Membrane</keyword>
<sequence length="302" mass="31654">MSPLWFILAFSTTIISALVNILDSHFMSRRMPGTRAYILICGIFILPAGGIMLISFPLPAGIGPGPIWAVIVSAILMSGASVLILQAMKNVDVARVAPLTATSPAFVAVLATVFLGEDLGLRQWLGIGAVVAGAAVISSRWDAAGGGGINRKALFMLLGVAVLAAAASVINKYGLEYMSFWTYAGIDFLVASILILAFCLRREVLSSIRTMANRRQAINLTVLNQVIATTATIMAFWTIQLGPVSLASTVFNAKPLLVFAASAAISRIAPGFMIVEKLSRRSTAIKAAGTAAVVGGLAAIFI</sequence>
<feature type="transmembrane region" description="Helical" evidence="2">
    <location>
        <begin position="67"/>
        <end position="85"/>
    </location>
</feature>
<comment type="similarity">
    <text evidence="1">Belongs to the EamA transporter family.</text>
</comment>
<name>A0A0W0GH97_9CHLR</name>
<dbReference type="STRING" id="1217799.DEALK_07580"/>
<evidence type="ECO:0000256" key="2">
    <source>
        <dbReference type="SAM" id="Phobius"/>
    </source>
</evidence>
<proteinExistence type="inferred from homology"/>
<keyword evidence="2" id="KW-0812">Transmembrane</keyword>